<dbReference type="GeneID" id="134288087"/>
<dbReference type="InterPro" id="IPR012337">
    <property type="entry name" value="RNaseH-like_sf"/>
</dbReference>
<keyword evidence="5" id="KW-0255">Endonuclease</keyword>
<evidence type="ECO:0000256" key="4">
    <source>
        <dbReference type="ARBA" id="ARBA00022722"/>
    </source>
</evidence>
<dbReference type="EC" id="2.7.7.49" evidence="1"/>
<dbReference type="InterPro" id="IPR041588">
    <property type="entry name" value="Integrase_H2C2"/>
</dbReference>
<name>A0ABM1XYG0_AEDAL</name>
<dbReference type="PANTHER" id="PTHR37984">
    <property type="entry name" value="PROTEIN CBG26694"/>
    <property type="match status" value="1"/>
</dbReference>
<evidence type="ECO:0000256" key="8">
    <source>
        <dbReference type="SAM" id="MobiDB-lite"/>
    </source>
</evidence>
<dbReference type="InterPro" id="IPR041373">
    <property type="entry name" value="RT_RNaseH"/>
</dbReference>
<dbReference type="Pfam" id="PF17917">
    <property type="entry name" value="RT_RNaseH"/>
    <property type="match status" value="1"/>
</dbReference>
<keyword evidence="7" id="KW-0695">RNA-directed DNA polymerase</keyword>
<sequence>MATNSFSAHGEEMQQAILQMAQLLQRLATPTPISQEKVLESLSTNINEFVYDPENGITFEKWFARYSDLFDNDARNLDDAAKVRLLLRKLDHASHSRYVNYILPRLPKDIDFDETVSTLKKIFGTPTSVFNKRFQCLQLVKNEADDIISYGGKVNRACEEFEFEKVNIDHFKCLVFVCGLKAPRYADIRARLLSRMEGETADAPVTLQTLIDEFQRLVNLKADTTLIEKPSGSKQAVHAVSEKKEHQSQRPPKPKGKPFPSTPCWQCGQVHYVRDCPFSDHRCKTCDRVGHKEGYCGCIKKSPGGDSSPAHPTAKKPTKKKQKHYGGSSSQTRGVSVVNHIANRSRKRRFVTTTINDVTTSLQLDSASDITVICEQTWHQLGKPETTPASIDAVNASGEPLGLIGEFQCDVTLNGTTKRGKCFVTSSPNLNVFGIDWIDMFDLWSLPFDSICNSIASTTKPAFDDEVQKLRSDHPDVFDDSLGHCTKTKVKLFLKSNAKPVFCPKRPVPFNTTPLVDAELNRLESMGIISPVDFSEWAAPIVAVRKPNGRVRICADYSTGLNDALEANNYPLPTPEEIFAQLAGSRVFSIIDLSDAYLQVEVDDDSKKLLTINTHKGLFQFNRLAPGVKSAPGAFQRLVDGMIADIPGVRSFIDDAIVFGATWEEHAESLNKLLTRLAQYGFHVKAEKCKFFQTELGYLGHIVDRHGIRPDPEKLQAIANIPAPTNVTELRSFLGAVNYYGRFVRNIHELRHPLDQLLKKDVKWQWNDRCQQSFEKFKAVLQSELLLTHYDPTLPIIVAADACNTGIGAVILHKFPDGRMKAVQHASRSLTPAEQGYGQPEKEALALVYAVTKFHKYLLGRHFTLQTDHKPLLAIFGSKKGIPLHTANRLQRWALIMLNYDFDIQHISTNDFGCADMLSRLIDRTARPEEEYVVAAINLEEDMVSIVNDSLDKLPVSFTALQHATKENKVLKSVASFIEKGWPRDSKSVNDPDLLPYYNRRDSLSIVNGCVMLHDRVVVPDQFRKKILKQFHRGHPGVVRMKAIARSFVYWPGIDDEIEEFVRNCNPCCVAGKAPVKTTLESWPAPSKPWSRIHIDYAGPVDGVYFLVVVDPFSKWPEVFATRTTTANTTMRLLSESFATFGIPETIVSDNGPQFAGHEFRTFCQSLGIQHLRTAPYHPQSNGLAERFVDTVKRSLRKIRSGGESLDSALQTFLQVYRTTPTSDLDGKSPAEIMFGRPIRTISSLLLPQTECCSPSSSKSEKQNEAFNKKHGAIARTFEPGDPVYAQVHQANSWQWEAATVIERIGKVNYNVFLVDRQRLIRSHANQLKKRAADPVRTVDSTPLSVFVDEFGLSCPTPVRDPIPGPGNPTVPAMSEPDSGDSEYFSESGSEEAAAPPPNVNNRPRRTTRLPARFEPYYLS</sequence>
<dbReference type="InterPro" id="IPR021109">
    <property type="entry name" value="Peptidase_aspartic_dom_sf"/>
</dbReference>
<proteinExistence type="predicted"/>
<evidence type="ECO:0000256" key="3">
    <source>
        <dbReference type="ARBA" id="ARBA00022695"/>
    </source>
</evidence>
<keyword evidence="3" id="KW-0548">Nucleotidyltransferase</keyword>
<dbReference type="InterPro" id="IPR036397">
    <property type="entry name" value="RNaseH_sf"/>
</dbReference>
<keyword evidence="6" id="KW-0378">Hydrolase</keyword>
<dbReference type="Proteomes" id="UP000069940">
    <property type="component" value="Unassembled WGS sequence"/>
</dbReference>
<evidence type="ECO:0000256" key="6">
    <source>
        <dbReference type="ARBA" id="ARBA00022801"/>
    </source>
</evidence>
<dbReference type="PANTHER" id="PTHR37984:SF5">
    <property type="entry name" value="PROTEIN NYNRIN-LIKE"/>
    <property type="match status" value="1"/>
</dbReference>
<dbReference type="Pfam" id="PF00078">
    <property type="entry name" value="RVT_1"/>
    <property type="match status" value="1"/>
</dbReference>
<dbReference type="PROSITE" id="PS50994">
    <property type="entry name" value="INTEGRASE"/>
    <property type="match status" value="1"/>
</dbReference>
<evidence type="ECO:0000256" key="2">
    <source>
        <dbReference type="ARBA" id="ARBA00022679"/>
    </source>
</evidence>
<dbReference type="Gene3D" id="3.30.420.10">
    <property type="entry name" value="Ribonuclease H-like superfamily/Ribonuclease H"/>
    <property type="match status" value="1"/>
</dbReference>
<dbReference type="EnsemblMetazoa" id="AALFPA23_003995.R4725">
    <property type="protein sequence ID" value="AALFPA23_003995.P4725"/>
    <property type="gene ID" value="AALFPA23_003995"/>
</dbReference>
<dbReference type="SUPFAM" id="SSF56672">
    <property type="entry name" value="DNA/RNA polymerases"/>
    <property type="match status" value="1"/>
</dbReference>
<dbReference type="Pfam" id="PF00665">
    <property type="entry name" value="rve"/>
    <property type="match status" value="1"/>
</dbReference>
<keyword evidence="2" id="KW-0808">Transferase</keyword>
<organism evidence="11 12">
    <name type="scientific">Aedes albopictus</name>
    <name type="common">Asian tiger mosquito</name>
    <name type="synonym">Stegomyia albopicta</name>
    <dbReference type="NCBI Taxonomy" id="7160"/>
    <lineage>
        <taxon>Eukaryota</taxon>
        <taxon>Metazoa</taxon>
        <taxon>Ecdysozoa</taxon>
        <taxon>Arthropoda</taxon>
        <taxon>Hexapoda</taxon>
        <taxon>Insecta</taxon>
        <taxon>Pterygota</taxon>
        <taxon>Neoptera</taxon>
        <taxon>Endopterygota</taxon>
        <taxon>Diptera</taxon>
        <taxon>Nematocera</taxon>
        <taxon>Culicoidea</taxon>
        <taxon>Culicidae</taxon>
        <taxon>Culicinae</taxon>
        <taxon>Aedini</taxon>
        <taxon>Aedes</taxon>
        <taxon>Stegomyia</taxon>
    </lineage>
</organism>
<dbReference type="InterPro" id="IPR043128">
    <property type="entry name" value="Rev_trsase/Diguanyl_cyclase"/>
</dbReference>
<dbReference type="InterPro" id="IPR055510">
    <property type="entry name" value="DUF7083"/>
</dbReference>
<dbReference type="PROSITE" id="PS50878">
    <property type="entry name" value="RT_POL"/>
    <property type="match status" value="1"/>
</dbReference>
<feature type="compositionally biased region" description="Basic residues" evidence="8">
    <location>
        <begin position="313"/>
        <end position="324"/>
    </location>
</feature>
<feature type="domain" description="Reverse transcriptase" evidence="9">
    <location>
        <begin position="525"/>
        <end position="703"/>
    </location>
</feature>
<feature type="compositionally biased region" description="Pro residues" evidence="8">
    <location>
        <begin position="1359"/>
        <end position="1369"/>
    </location>
</feature>
<evidence type="ECO:0000256" key="7">
    <source>
        <dbReference type="ARBA" id="ARBA00022918"/>
    </source>
</evidence>
<dbReference type="SUPFAM" id="SSF53098">
    <property type="entry name" value="Ribonuclease H-like"/>
    <property type="match status" value="1"/>
</dbReference>
<evidence type="ECO:0000256" key="1">
    <source>
        <dbReference type="ARBA" id="ARBA00012493"/>
    </source>
</evidence>
<evidence type="ECO:0000256" key="5">
    <source>
        <dbReference type="ARBA" id="ARBA00022759"/>
    </source>
</evidence>
<dbReference type="Gene3D" id="1.10.340.70">
    <property type="match status" value="1"/>
</dbReference>
<evidence type="ECO:0000313" key="12">
    <source>
        <dbReference type="Proteomes" id="UP000069940"/>
    </source>
</evidence>
<feature type="region of interest" description="Disordered" evidence="8">
    <location>
        <begin position="301"/>
        <end position="336"/>
    </location>
</feature>
<dbReference type="Pfam" id="PF17921">
    <property type="entry name" value="Integrase_H2C2"/>
    <property type="match status" value="1"/>
</dbReference>
<dbReference type="RefSeq" id="XP_062707794.1">
    <property type="nucleotide sequence ID" value="XM_062851810.1"/>
</dbReference>
<dbReference type="SUPFAM" id="SSF50630">
    <property type="entry name" value="Acid proteases"/>
    <property type="match status" value="1"/>
</dbReference>
<dbReference type="InterPro" id="IPR050951">
    <property type="entry name" value="Retrovirus_Pol_polyprotein"/>
</dbReference>
<feature type="region of interest" description="Disordered" evidence="8">
    <location>
        <begin position="230"/>
        <end position="260"/>
    </location>
</feature>
<reference evidence="11" key="2">
    <citation type="submission" date="2025-05" db="UniProtKB">
        <authorList>
            <consortium name="EnsemblMetazoa"/>
        </authorList>
    </citation>
    <scope>IDENTIFICATION</scope>
    <source>
        <strain evidence="11">Foshan</strain>
    </source>
</reference>
<dbReference type="InterPro" id="IPR000477">
    <property type="entry name" value="RT_dom"/>
</dbReference>
<dbReference type="Gene3D" id="3.10.10.10">
    <property type="entry name" value="HIV Type 1 Reverse Transcriptase, subunit A, domain 1"/>
    <property type="match status" value="1"/>
</dbReference>
<dbReference type="InterPro" id="IPR001584">
    <property type="entry name" value="Integrase_cat-core"/>
</dbReference>
<dbReference type="Gene3D" id="3.30.70.270">
    <property type="match status" value="2"/>
</dbReference>
<protein>
    <recommendedName>
        <fullName evidence="1">RNA-directed DNA polymerase</fullName>
        <ecNumber evidence="1">2.7.7.49</ecNumber>
    </recommendedName>
</protein>
<evidence type="ECO:0000259" key="9">
    <source>
        <dbReference type="PROSITE" id="PS50878"/>
    </source>
</evidence>
<evidence type="ECO:0000259" key="10">
    <source>
        <dbReference type="PROSITE" id="PS50994"/>
    </source>
</evidence>
<dbReference type="InterPro" id="IPR043502">
    <property type="entry name" value="DNA/RNA_pol_sf"/>
</dbReference>
<feature type="domain" description="Integrase catalytic" evidence="10">
    <location>
        <begin position="1085"/>
        <end position="1238"/>
    </location>
</feature>
<keyword evidence="4" id="KW-0540">Nuclease</keyword>
<keyword evidence="12" id="KW-1185">Reference proteome</keyword>
<accession>A0ABM1XYG0</accession>
<evidence type="ECO:0000313" key="11">
    <source>
        <dbReference type="EnsemblMetazoa" id="AALFPA23_003995.P4725"/>
    </source>
</evidence>
<reference evidence="12" key="1">
    <citation type="journal article" date="2015" name="Proc. Natl. Acad. Sci. U.S.A.">
        <title>Genome sequence of the Asian Tiger mosquito, Aedes albopictus, reveals insights into its biology, genetics, and evolution.</title>
        <authorList>
            <person name="Chen X.G."/>
            <person name="Jiang X."/>
            <person name="Gu J."/>
            <person name="Xu M."/>
            <person name="Wu Y."/>
            <person name="Deng Y."/>
            <person name="Zhang C."/>
            <person name="Bonizzoni M."/>
            <person name="Dermauw W."/>
            <person name="Vontas J."/>
            <person name="Armbruster P."/>
            <person name="Huang X."/>
            <person name="Yang Y."/>
            <person name="Zhang H."/>
            <person name="He W."/>
            <person name="Peng H."/>
            <person name="Liu Y."/>
            <person name="Wu K."/>
            <person name="Chen J."/>
            <person name="Lirakis M."/>
            <person name="Topalis P."/>
            <person name="Van Leeuwen T."/>
            <person name="Hall A.B."/>
            <person name="Jiang X."/>
            <person name="Thorpe C."/>
            <person name="Mueller R.L."/>
            <person name="Sun C."/>
            <person name="Waterhouse R.M."/>
            <person name="Yan G."/>
            <person name="Tu Z.J."/>
            <person name="Fang X."/>
            <person name="James A.A."/>
        </authorList>
    </citation>
    <scope>NUCLEOTIDE SEQUENCE [LARGE SCALE GENOMIC DNA]</scope>
    <source>
        <strain evidence="12">Foshan</strain>
    </source>
</reference>
<feature type="region of interest" description="Disordered" evidence="8">
    <location>
        <begin position="1358"/>
        <end position="1420"/>
    </location>
</feature>
<dbReference type="Pfam" id="PF23309">
    <property type="entry name" value="DUF7083"/>
    <property type="match status" value="1"/>
</dbReference>
<dbReference type="CDD" id="cd01647">
    <property type="entry name" value="RT_LTR"/>
    <property type="match status" value="1"/>
</dbReference>
<dbReference type="CDD" id="cd09274">
    <property type="entry name" value="RNase_HI_RT_Ty3"/>
    <property type="match status" value="1"/>
</dbReference>